<feature type="region of interest" description="Disordered" evidence="4">
    <location>
        <begin position="1230"/>
        <end position="1310"/>
    </location>
</feature>
<keyword evidence="7" id="KW-1185">Reference proteome</keyword>
<dbReference type="InterPro" id="IPR024146">
    <property type="entry name" value="Claspin"/>
</dbReference>
<feature type="compositionally biased region" description="Basic and acidic residues" evidence="4">
    <location>
        <begin position="538"/>
        <end position="557"/>
    </location>
</feature>
<evidence type="ECO:0000313" key="6">
    <source>
        <dbReference type="EMBL" id="USP81475.1"/>
    </source>
</evidence>
<dbReference type="GO" id="GO:0007095">
    <property type="term" value="P:mitotic G2 DNA damage checkpoint signaling"/>
    <property type="evidence" value="ECO:0007669"/>
    <property type="project" value="TreeGrafter"/>
</dbReference>
<feature type="compositionally biased region" description="Basic and acidic residues" evidence="4">
    <location>
        <begin position="904"/>
        <end position="915"/>
    </location>
</feature>
<dbReference type="GO" id="GO:0033314">
    <property type="term" value="P:mitotic DNA replication checkpoint signaling"/>
    <property type="evidence" value="ECO:0007669"/>
    <property type="project" value="TreeGrafter"/>
</dbReference>
<reference evidence="6" key="1">
    <citation type="submission" date="2021-12" db="EMBL/GenBank/DDBJ databases">
        <title>Curvularia clavata genome.</title>
        <authorList>
            <person name="Cao Y."/>
        </authorList>
    </citation>
    <scope>NUCLEOTIDE SEQUENCE</scope>
    <source>
        <strain evidence="6">Yc1106</strain>
    </source>
</reference>
<feature type="compositionally biased region" description="Acidic residues" evidence="4">
    <location>
        <begin position="82"/>
        <end position="95"/>
    </location>
</feature>
<feature type="compositionally biased region" description="Basic and acidic residues" evidence="4">
    <location>
        <begin position="1168"/>
        <end position="1182"/>
    </location>
</feature>
<gene>
    <name evidence="6" type="ORF">yc1106_08749</name>
</gene>
<feature type="compositionally biased region" description="Basic and acidic residues" evidence="4">
    <location>
        <begin position="881"/>
        <end position="894"/>
    </location>
</feature>
<feature type="compositionally biased region" description="Polar residues" evidence="4">
    <location>
        <begin position="63"/>
        <end position="81"/>
    </location>
</feature>
<feature type="domain" description="DNA replication checkpoint mediator MRC1" evidence="5">
    <location>
        <begin position="913"/>
        <end position="1052"/>
    </location>
</feature>
<feature type="region of interest" description="Disordered" evidence="4">
    <location>
        <begin position="989"/>
        <end position="1027"/>
    </location>
</feature>
<feature type="compositionally biased region" description="Acidic residues" evidence="4">
    <location>
        <begin position="644"/>
        <end position="656"/>
    </location>
</feature>
<feature type="region of interest" description="Disordered" evidence="4">
    <location>
        <begin position="764"/>
        <end position="957"/>
    </location>
</feature>
<feature type="region of interest" description="Disordered" evidence="4">
    <location>
        <begin position="310"/>
        <end position="449"/>
    </location>
</feature>
<feature type="compositionally biased region" description="Polar residues" evidence="4">
    <location>
        <begin position="280"/>
        <end position="289"/>
    </location>
</feature>
<keyword evidence="3" id="KW-0539">Nucleus</keyword>
<feature type="compositionally biased region" description="Basic and acidic residues" evidence="4">
    <location>
        <begin position="1106"/>
        <end position="1116"/>
    </location>
</feature>
<comment type="subcellular location">
    <subcellularLocation>
        <location evidence="1">Nucleus</location>
    </subcellularLocation>
</comment>
<feature type="compositionally biased region" description="Basic and acidic residues" evidence="4">
    <location>
        <begin position="207"/>
        <end position="224"/>
    </location>
</feature>
<protein>
    <recommendedName>
        <fullName evidence="5">DNA replication checkpoint mediator MRC1 domain-containing protein</fullName>
    </recommendedName>
</protein>
<feature type="compositionally biased region" description="Acidic residues" evidence="4">
    <location>
        <begin position="561"/>
        <end position="614"/>
    </location>
</feature>
<name>A0A9Q9DX04_CURCL</name>
<feature type="compositionally biased region" description="Basic and acidic residues" evidence="4">
    <location>
        <begin position="1265"/>
        <end position="1294"/>
    </location>
</feature>
<feature type="compositionally biased region" description="Polar residues" evidence="4">
    <location>
        <begin position="325"/>
        <end position="348"/>
    </location>
</feature>
<evidence type="ECO:0000256" key="2">
    <source>
        <dbReference type="ARBA" id="ARBA00022553"/>
    </source>
</evidence>
<feature type="compositionally biased region" description="Basic and acidic residues" evidence="4">
    <location>
        <begin position="268"/>
        <end position="279"/>
    </location>
</feature>
<evidence type="ECO:0000256" key="3">
    <source>
        <dbReference type="ARBA" id="ARBA00023242"/>
    </source>
</evidence>
<feature type="compositionally biased region" description="Low complexity" evidence="4">
    <location>
        <begin position="1232"/>
        <end position="1249"/>
    </location>
</feature>
<feature type="compositionally biased region" description="Basic and acidic residues" evidence="4">
    <location>
        <begin position="483"/>
        <end position="528"/>
    </location>
</feature>
<dbReference type="VEuPathDB" id="FungiDB:yc1106_08749"/>
<evidence type="ECO:0000259" key="5">
    <source>
        <dbReference type="Pfam" id="PF09444"/>
    </source>
</evidence>
<feature type="compositionally biased region" description="Basic residues" evidence="4">
    <location>
        <begin position="660"/>
        <end position="670"/>
    </location>
</feature>
<dbReference type="PANTHER" id="PTHR14396">
    <property type="entry name" value="CLASPIN"/>
    <property type="match status" value="1"/>
</dbReference>
<dbReference type="Pfam" id="PF09444">
    <property type="entry name" value="MRC1"/>
    <property type="match status" value="1"/>
</dbReference>
<feature type="region of interest" description="Disordered" evidence="4">
    <location>
        <begin position="1"/>
        <end position="98"/>
    </location>
</feature>
<feature type="compositionally biased region" description="Polar residues" evidence="4">
    <location>
        <begin position="764"/>
        <end position="773"/>
    </location>
</feature>
<feature type="compositionally biased region" description="Polar residues" evidence="4">
    <location>
        <begin position="358"/>
        <end position="370"/>
    </location>
</feature>
<feature type="compositionally biased region" description="Basic and acidic residues" evidence="4">
    <location>
        <begin position="371"/>
        <end position="405"/>
    </location>
</feature>
<dbReference type="Proteomes" id="UP001056012">
    <property type="component" value="Chromosome 7"/>
</dbReference>
<feature type="compositionally biased region" description="Basic and acidic residues" evidence="4">
    <location>
        <begin position="1135"/>
        <end position="1152"/>
    </location>
</feature>
<accession>A0A9Q9DX04</accession>
<feature type="compositionally biased region" description="Acidic residues" evidence="4">
    <location>
        <begin position="44"/>
        <end position="61"/>
    </location>
</feature>
<sequence>MASTHQSSAAAALKQSSPERALDAFSKPRTKLLAALRKPTAESSESEADSENESSASEDESPAITTVSNPLTTSRPQVDTDQANDLDESDGEDAYELMKKRLAANKTLSAVEAVPQQAQQTTQAAATIESSDDEDAMPVRAKVRRPVAKTTKTASPDASPSPNARLRSTTPGLFVTPDPSPAKKKYRSSVNAGSDSETSQLSQNADLQERVRRIREERLAKQQEQEAQPTKPKKTTRRRNSDSGSDTDDESGRRLTQQAKPTRRAGKKAMEAMARDQQRISRNMQLTHQAKTKKRFTTQDLFKKFNFQASNTDSAALPTPEPSSALASSDAEANQVQNPSLTSPSRQNDGPEADRATSIEQTCALVSNTENDVHSPKPTKFDKGKGRAAEFQHLPEHPWMKETEPATRQNASAATKSTSDDAMVELSDSDDDQSKAQPKSRFPVFDRLPAKKQQVDGSLVHLRALAQLTKSPPKGKKGQKSVTRGEMEMKLAQKAREQTARAREERIADLIKRGHNPETEEEREKRQEEIDDMVALLEKQRQEDLQLAKREKNEAKQNGETMDELPSSDEEDGDYIGSGEEDAGEDEDENENQADLELELSGSEDEEIEHDDDVEGRQTEDTGGPVDGIAEEDEEQGEANQTLPDDEDVHMEDDDLSVPSRRRTVNRARNRVIDDEDDDDERESVADKNALPTQAATQDDAMVAFGFGKVSTDVGLTQMFAGTMAELESESRPALVETEQDSLDFLRNLPETQPNMNLSQASDFMVPNSQSLMSPEKTSHTAPQSRLDLDISQVVKTSPDFSQTQPEDFEPTQDAGFSFSRSPAGLAPPPSTVDTVMMVVAESPIKQKKGKLQRGRRETTVEFSDVDEDLVDHEEEESEEDIQRPPKPSKDAFRRMQQAAKKARAAEEFDKKNSLAREAVMEQAEESEDEYAGLGGASDDEEGEEDEELKDMIDHNDVKVDERQIAAFYADKTKKDDEKQLAELYKKMQSKGGLRRHAGGYDGFDMSDSEDEAEMRQRKKRAEFQKQTNALLQDQKVKALAEDVKKKAFFNTLADFADDGEYDYLNMPEKEMEVDSSQSQSQAPNDDIAIPDSQSLAASAAVPLKRKSESSQKENRPPPQMRRTAASDSLSRKPLTADDVKHSISELIEDPRVVIPDSQLSDADDDEHDHASEQSSRRKPIIDRLTLSRQSTLEESVVSADSNLAFHNPTRTAAGPGFRIPSLIRQATSNLSVSSERSAGSAAASAPKEAGIRRGGTGRSNIHAQAREAERRQLLEKKEGKRKEALRKKVEGGRKKGMRSVLSDLGGGFE</sequence>
<feature type="region of interest" description="Disordered" evidence="4">
    <location>
        <begin position="465"/>
        <end position="698"/>
    </location>
</feature>
<dbReference type="OrthoDB" id="2130597at2759"/>
<dbReference type="GO" id="GO:0010997">
    <property type="term" value="F:anaphase-promoting complex binding"/>
    <property type="evidence" value="ECO:0007669"/>
    <property type="project" value="TreeGrafter"/>
</dbReference>
<feature type="compositionally biased region" description="Polar residues" evidence="4">
    <location>
        <begin position="794"/>
        <end position="806"/>
    </location>
</feature>
<proteinExistence type="predicted"/>
<evidence type="ECO:0000313" key="7">
    <source>
        <dbReference type="Proteomes" id="UP001056012"/>
    </source>
</evidence>
<feature type="compositionally biased region" description="Polar residues" evidence="4">
    <location>
        <begin position="188"/>
        <end position="206"/>
    </location>
</feature>
<feature type="compositionally biased region" description="Low complexity" evidence="4">
    <location>
        <begin position="411"/>
        <end position="421"/>
    </location>
</feature>
<keyword evidence="2" id="KW-0597">Phosphoprotein</keyword>
<dbReference type="EMBL" id="CP089280">
    <property type="protein sequence ID" value="USP81475.1"/>
    <property type="molecule type" value="Genomic_DNA"/>
</dbReference>
<feature type="compositionally biased region" description="Acidic residues" evidence="4">
    <location>
        <begin position="938"/>
        <end position="949"/>
    </location>
</feature>
<feature type="compositionally biased region" description="Polar residues" evidence="4">
    <location>
        <begin position="1075"/>
        <end position="1084"/>
    </location>
</feature>
<feature type="compositionally biased region" description="Polar residues" evidence="4">
    <location>
        <begin position="150"/>
        <end position="171"/>
    </location>
</feature>
<organism evidence="6 7">
    <name type="scientific">Curvularia clavata</name>
    <dbReference type="NCBI Taxonomy" id="95742"/>
    <lineage>
        <taxon>Eukaryota</taxon>
        <taxon>Fungi</taxon>
        <taxon>Dikarya</taxon>
        <taxon>Ascomycota</taxon>
        <taxon>Pezizomycotina</taxon>
        <taxon>Dothideomycetes</taxon>
        <taxon>Pleosporomycetidae</taxon>
        <taxon>Pleosporales</taxon>
        <taxon>Pleosporineae</taxon>
        <taxon>Pleosporaceae</taxon>
        <taxon>Curvularia</taxon>
    </lineage>
</organism>
<evidence type="ECO:0000256" key="4">
    <source>
        <dbReference type="SAM" id="MobiDB-lite"/>
    </source>
</evidence>
<dbReference type="GO" id="GO:0005634">
    <property type="term" value="C:nucleus"/>
    <property type="evidence" value="ECO:0007669"/>
    <property type="project" value="UniProtKB-SubCell"/>
</dbReference>
<feature type="region of interest" description="Disordered" evidence="4">
    <location>
        <begin position="1064"/>
        <end position="1184"/>
    </location>
</feature>
<feature type="compositionally biased region" description="Low complexity" evidence="4">
    <location>
        <begin position="1"/>
        <end position="16"/>
    </location>
</feature>
<feature type="compositionally biased region" description="Acidic residues" evidence="4">
    <location>
        <begin position="864"/>
        <end position="880"/>
    </location>
</feature>
<feature type="compositionally biased region" description="Low complexity" evidence="4">
    <location>
        <begin position="116"/>
        <end position="127"/>
    </location>
</feature>
<dbReference type="InterPro" id="IPR018564">
    <property type="entry name" value="Repl_chkpnt_MRC1_dom"/>
</dbReference>
<dbReference type="PANTHER" id="PTHR14396:SF10">
    <property type="entry name" value="CLASPIN"/>
    <property type="match status" value="1"/>
</dbReference>
<evidence type="ECO:0000256" key="1">
    <source>
        <dbReference type="ARBA" id="ARBA00004123"/>
    </source>
</evidence>
<feature type="region of interest" description="Disordered" evidence="4">
    <location>
        <begin position="112"/>
        <end position="297"/>
    </location>
</feature>